<dbReference type="GO" id="GO:0004993">
    <property type="term" value="F:G protein-coupled serotonin receptor activity"/>
    <property type="evidence" value="ECO:0000318"/>
    <property type="project" value="GO_Central"/>
</dbReference>
<reference evidence="13" key="1">
    <citation type="journal article" date="2008" name="Nat. Genet.">
        <title>The Pristionchus pacificus genome provides a unique perspective on nematode lifestyle and parasitism.</title>
        <authorList>
            <person name="Dieterich C."/>
            <person name="Clifton S.W."/>
            <person name="Schuster L.N."/>
            <person name="Chinwalla A."/>
            <person name="Delehaunty K."/>
            <person name="Dinkelacker I."/>
            <person name="Fulton L."/>
            <person name="Fulton R."/>
            <person name="Godfrey J."/>
            <person name="Minx P."/>
            <person name="Mitreva M."/>
            <person name="Roeseler W."/>
            <person name="Tian H."/>
            <person name="Witte H."/>
            <person name="Yang S.P."/>
            <person name="Wilson R.K."/>
            <person name="Sommer R.J."/>
        </authorList>
    </citation>
    <scope>NUCLEOTIDE SEQUENCE [LARGE SCALE GENOMIC DNA]</scope>
    <source>
        <strain evidence="13">PS312</strain>
    </source>
</reference>
<dbReference type="PANTHER" id="PTHR24248">
    <property type="entry name" value="ADRENERGIC RECEPTOR-RELATED G-PROTEIN COUPLED RECEPTOR"/>
    <property type="match status" value="1"/>
</dbReference>
<dbReference type="FunFam" id="1.20.1070.10:FF:001320">
    <property type="entry name" value="DOPamine receptor"/>
    <property type="match status" value="1"/>
</dbReference>
<dbReference type="Proteomes" id="UP000005239">
    <property type="component" value="Unassembled WGS sequence"/>
</dbReference>
<gene>
    <name evidence="12" type="primary">WBGene00089991</name>
</gene>
<dbReference type="InterPro" id="IPR017452">
    <property type="entry name" value="GPCR_Rhodpsn_7TM"/>
</dbReference>
<evidence type="ECO:0000256" key="9">
    <source>
        <dbReference type="ARBA" id="ARBA00023224"/>
    </source>
</evidence>
<feature type="region of interest" description="Disordered" evidence="10">
    <location>
        <begin position="338"/>
        <end position="372"/>
    </location>
</feature>
<evidence type="ECO:0000256" key="3">
    <source>
        <dbReference type="ARBA" id="ARBA00022692"/>
    </source>
</evidence>
<feature type="region of interest" description="Disordered" evidence="10">
    <location>
        <begin position="636"/>
        <end position="661"/>
    </location>
</feature>
<dbReference type="PRINTS" id="PR00237">
    <property type="entry name" value="GPCRRHODOPSN"/>
</dbReference>
<dbReference type="PANTHER" id="PTHR24248:SF125">
    <property type="entry name" value="DOPAMINE D2-LIKE RECEPTOR"/>
    <property type="match status" value="1"/>
</dbReference>
<evidence type="ECO:0000256" key="2">
    <source>
        <dbReference type="ARBA" id="ARBA00022475"/>
    </source>
</evidence>
<feature type="region of interest" description="Disordered" evidence="10">
    <location>
        <begin position="766"/>
        <end position="793"/>
    </location>
</feature>
<evidence type="ECO:0000256" key="7">
    <source>
        <dbReference type="ARBA" id="ARBA00023157"/>
    </source>
</evidence>
<protein>
    <submittedName>
        <fullName evidence="12">Dop-6</fullName>
    </submittedName>
</protein>
<reference evidence="12" key="2">
    <citation type="submission" date="2022-06" db="UniProtKB">
        <authorList>
            <consortium name="EnsemblMetazoa"/>
        </authorList>
    </citation>
    <scope>IDENTIFICATION</scope>
    <source>
        <strain evidence="12">PS312</strain>
    </source>
</reference>
<evidence type="ECO:0000256" key="1">
    <source>
        <dbReference type="ARBA" id="ARBA00004651"/>
    </source>
</evidence>
<feature type="transmembrane region" description="Helical" evidence="11">
    <location>
        <begin position="78"/>
        <end position="102"/>
    </location>
</feature>
<dbReference type="SUPFAM" id="SSF81321">
    <property type="entry name" value="Family A G protein-coupled receptor-like"/>
    <property type="match status" value="1"/>
</dbReference>
<dbReference type="GO" id="GO:0007187">
    <property type="term" value="P:G protein-coupled receptor signaling pathway, coupled to cyclic nucleotide second messenger"/>
    <property type="evidence" value="ECO:0000318"/>
    <property type="project" value="GO_Central"/>
</dbReference>
<feature type="transmembrane region" description="Helical" evidence="11">
    <location>
        <begin position="496"/>
        <end position="518"/>
    </location>
</feature>
<accession>A0A2A6BF88</accession>
<proteinExistence type="predicted"/>
<feature type="transmembrane region" description="Helical" evidence="11">
    <location>
        <begin position="198"/>
        <end position="224"/>
    </location>
</feature>
<dbReference type="GO" id="GO:0007268">
    <property type="term" value="P:chemical synaptic transmission"/>
    <property type="evidence" value="ECO:0000318"/>
    <property type="project" value="GO_Central"/>
</dbReference>
<feature type="transmembrane region" description="Helical" evidence="11">
    <location>
        <begin position="458"/>
        <end position="476"/>
    </location>
</feature>
<dbReference type="Pfam" id="PF00001">
    <property type="entry name" value="7tm_1"/>
    <property type="match status" value="1"/>
</dbReference>
<dbReference type="FunFam" id="1.20.1070.10:FF:000381">
    <property type="entry name" value="DOPamine receptor"/>
    <property type="match status" value="1"/>
</dbReference>
<evidence type="ECO:0000256" key="11">
    <source>
        <dbReference type="SAM" id="Phobius"/>
    </source>
</evidence>
<dbReference type="SMART" id="SM01381">
    <property type="entry name" value="7TM_GPCR_Srsx"/>
    <property type="match status" value="1"/>
</dbReference>
<evidence type="ECO:0000256" key="4">
    <source>
        <dbReference type="ARBA" id="ARBA00022989"/>
    </source>
</evidence>
<dbReference type="GO" id="GO:0005886">
    <property type="term" value="C:plasma membrane"/>
    <property type="evidence" value="ECO:0000318"/>
    <property type="project" value="GO_Central"/>
</dbReference>
<feature type="transmembrane region" description="Helical" evidence="11">
    <location>
        <begin position="158"/>
        <end position="178"/>
    </location>
</feature>
<keyword evidence="7" id="KW-1015">Disulfide bond</keyword>
<organism evidence="12 13">
    <name type="scientific">Pristionchus pacificus</name>
    <name type="common">Parasitic nematode worm</name>
    <dbReference type="NCBI Taxonomy" id="54126"/>
    <lineage>
        <taxon>Eukaryota</taxon>
        <taxon>Metazoa</taxon>
        <taxon>Ecdysozoa</taxon>
        <taxon>Nematoda</taxon>
        <taxon>Chromadorea</taxon>
        <taxon>Rhabditida</taxon>
        <taxon>Rhabditina</taxon>
        <taxon>Diplogasteromorpha</taxon>
        <taxon>Diplogasteroidea</taxon>
        <taxon>Neodiplogasteridae</taxon>
        <taxon>Pristionchus</taxon>
    </lineage>
</organism>
<dbReference type="Gene3D" id="1.20.1070.10">
    <property type="entry name" value="Rhodopsin 7-helix transmembrane proteins"/>
    <property type="match status" value="2"/>
</dbReference>
<feature type="transmembrane region" description="Helical" evidence="11">
    <location>
        <begin position="42"/>
        <end position="66"/>
    </location>
</feature>
<dbReference type="GO" id="GO:0030594">
    <property type="term" value="F:neurotransmitter receptor activity"/>
    <property type="evidence" value="ECO:0000318"/>
    <property type="project" value="GO_Central"/>
</dbReference>
<evidence type="ECO:0000256" key="10">
    <source>
        <dbReference type="SAM" id="MobiDB-lite"/>
    </source>
</evidence>
<keyword evidence="6 11" id="KW-0472">Membrane</keyword>
<accession>A0A8R1U3S7</accession>
<feature type="transmembrane region" description="Helical" evidence="11">
    <location>
        <begin position="108"/>
        <end position="137"/>
    </location>
</feature>
<keyword evidence="8" id="KW-0675">Receptor</keyword>
<dbReference type="PROSITE" id="PS50262">
    <property type="entry name" value="G_PROTEIN_RECEP_F1_2"/>
    <property type="match status" value="1"/>
</dbReference>
<dbReference type="AlphaFoldDB" id="A0A2A6BF88"/>
<evidence type="ECO:0000313" key="12">
    <source>
        <dbReference type="EnsemblMetazoa" id="PPA00437.1"/>
    </source>
</evidence>
<keyword evidence="13" id="KW-1185">Reference proteome</keyword>
<comment type="subcellular location">
    <subcellularLocation>
        <location evidence="1">Cell membrane</location>
        <topology evidence="1">Multi-pass membrane protein</topology>
    </subcellularLocation>
</comment>
<dbReference type="EnsemblMetazoa" id="PPA00437.1">
    <property type="protein sequence ID" value="PPA00437.1"/>
    <property type="gene ID" value="WBGene00089991"/>
</dbReference>
<keyword evidence="4 11" id="KW-1133">Transmembrane helix</keyword>
<dbReference type="GO" id="GO:0030425">
    <property type="term" value="C:dendrite"/>
    <property type="evidence" value="ECO:0000318"/>
    <property type="project" value="GO_Central"/>
</dbReference>
<evidence type="ECO:0000256" key="5">
    <source>
        <dbReference type="ARBA" id="ARBA00023040"/>
    </source>
</evidence>
<evidence type="ECO:0000313" key="13">
    <source>
        <dbReference type="Proteomes" id="UP000005239"/>
    </source>
</evidence>
<keyword evidence="2" id="KW-1003">Cell membrane</keyword>
<keyword evidence="9" id="KW-0807">Transducer</keyword>
<name>A0A2A6BF88_PRIPA</name>
<feature type="region of interest" description="Disordered" evidence="10">
    <location>
        <begin position="604"/>
        <end position="623"/>
    </location>
</feature>
<dbReference type="GO" id="GO:0045202">
    <property type="term" value="C:synapse"/>
    <property type="evidence" value="ECO:0007669"/>
    <property type="project" value="GOC"/>
</dbReference>
<dbReference type="GO" id="GO:0007210">
    <property type="term" value="P:serotonin receptor signaling pathway"/>
    <property type="evidence" value="ECO:0000318"/>
    <property type="project" value="GO_Central"/>
</dbReference>
<keyword evidence="5" id="KW-0297">G-protein coupled receptor</keyword>
<dbReference type="OrthoDB" id="10034726at2759"/>
<sequence length="793" mass="88495">MEENATSTAALLLLSSTMAPNYSVTSSSEMIGGGEGEVRRQWWFLLLGIVPIICISGNVMVMLAVWTTKSLQTPTNHLLVSLAVADCIVGAFVMPFSIYLSINDLKWYLSLPVCHIFCVLDVMASTASIVHLVLISIDRLVAATKPAEYKTQKHRKRVHRAIGLTWIFCILLSLPLSFNEKTAEVLENEHHCGIYAPVYMLLSSLFAFYLPCTTMLITYGYIFYTLRKRLRAIQLQEMAGGQFLGFGADVGNITTSAIETVIGVAPRNRNMITWEKPQENTTSMCYDDDRPPSVMLEAVTLKQEAECSTSSISMVGPVLEVPRMSYKKNVTRRFSEAFPGRSGRRKSSVTLKVASKRRHSHVPEGTTSPITEDSKALHSLKPPLVETRKMRRLSEIISDWERPSRSSLSHLYSFARRESVYIARKKLAGLKDWALDLLAKLKSKQGMAIRREARATKLVATVMMVFLICWMPFFTLNMIKIYMLFMDSWSEHYELWFHWFTALGYLNSSINFFIYAAINQKFRHSFRRLLCGKRKKREKTRWLAPTSSAGPGGGIAGKCGCTSAFGRLKKGEGKKGRSSSGALRRSSMLRPEIIIDEVTHSPKHVQSVSISGGGNTTFRRSSDDCCTIRRSSSEIIGGIRLPSNNSSSDKRRGSGMSNSSASLAIHDQQQQLANQVCDTPNRLATTTNPRVRFQTFQAQIHQQQQWRNVTFVTSSPPPPAQASSALKEPLATRHPAPFPRADPAQRRRSASAENRALLMAQTTYLAAQAGAPPPPAHLFLDPELAPNDRDDLL</sequence>
<evidence type="ECO:0000256" key="8">
    <source>
        <dbReference type="ARBA" id="ARBA00023170"/>
    </source>
</evidence>
<dbReference type="InterPro" id="IPR000276">
    <property type="entry name" value="GPCR_Rhodpsn"/>
</dbReference>
<feature type="region of interest" description="Disordered" evidence="10">
    <location>
        <begin position="713"/>
        <end position="753"/>
    </location>
</feature>
<keyword evidence="3 11" id="KW-0812">Transmembrane</keyword>
<evidence type="ECO:0000256" key="6">
    <source>
        <dbReference type="ARBA" id="ARBA00023136"/>
    </source>
</evidence>